<sequence length="53" mass="5842">MTMTLNYQSVIVKNADGKKPDKKSINIAERNGKDENAYEGMHGDAGEPSDDEE</sequence>
<dbReference type="EMBL" id="AM430393">
    <property type="protein sequence ID" value="CAN73580.1"/>
    <property type="molecule type" value="Genomic_DNA"/>
</dbReference>
<organism evidence="2">
    <name type="scientific">Vitis vinifera</name>
    <name type="common">Grape</name>
    <dbReference type="NCBI Taxonomy" id="29760"/>
    <lineage>
        <taxon>Eukaryota</taxon>
        <taxon>Viridiplantae</taxon>
        <taxon>Streptophyta</taxon>
        <taxon>Embryophyta</taxon>
        <taxon>Tracheophyta</taxon>
        <taxon>Spermatophyta</taxon>
        <taxon>Magnoliopsida</taxon>
        <taxon>eudicotyledons</taxon>
        <taxon>Gunneridae</taxon>
        <taxon>Pentapetalae</taxon>
        <taxon>rosids</taxon>
        <taxon>Vitales</taxon>
        <taxon>Vitaceae</taxon>
        <taxon>Viteae</taxon>
        <taxon>Vitis</taxon>
    </lineage>
</organism>
<feature type="region of interest" description="Disordered" evidence="1">
    <location>
        <begin position="16"/>
        <end position="53"/>
    </location>
</feature>
<feature type="compositionally biased region" description="Basic and acidic residues" evidence="1">
    <location>
        <begin position="16"/>
        <end position="45"/>
    </location>
</feature>
<proteinExistence type="predicted"/>
<name>A5AMV5_VITVI</name>
<accession>A5AMV5</accession>
<evidence type="ECO:0000256" key="1">
    <source>
        <dbReference type="SAM" id="MobiDB-lite"/>
    </source>
</evidence>
<protein>
    <submittedName>
        <fullName evidence="2">Uncharacterized protein</fullName>
    </submittedName>
</protein>
<dbReference type="AlphaFoldDB" id="A5AMV5"/>
<gene>
    <name evidence="2" type="ORF">VITISV_002086</name>
</gene>
<reference evidence="2" key="1">
    <citation type="journal article" date="2007" name="PLoS ONE">
        <title>The first genome sequence of an elite grapevine cultivar (Pinot noir Vitis vinifera L.): coping with a highly heterozygous genome.</title>
        <authorList>
            <person name="Velasco R."/>
            <person name="Zharkikh A."/>
            <person name="Troggio M."/>
            <person name="Cartwright D.A."/>
            <person name="Cestaro A."/>
            <person name="Pruss D."/>
            <person name="Pindo M."/>
            <person name="FitzGerald L.M."/>
            <person name="Vezzulli S."/>
            <person name="Reid J."/>
            <person name="Malacarne G."/>
            <person name="Iliev D."/>
            <person name="Coppola G."/>
            <person name="Wardell B."/>
            <person name="Micheletti D."/>
            <person name="Macalma T."/>
            <person name="Facci M."/>
            <person name="Mitchell J.T."/>
            <person name="Perazzolli M."/>
            <person name="Eldredge G."/>
            <person name="Gatto P."/>
            <person name="Oyzerski R."/>
            <person name="Moretto M."/>
            <person name="Gutin N."/>
            <person name="Stefanini M."/>
            <person name="Chen Y."/>
            <person name="Segala C."/>
            <person name="Davenport C."/>
            <person name="Dematte L."/>
            <person name="Mraz A."/>
            <person name="Battilana J."/>
            <person name="Stormo K."/>
            <person name="Costa F."/>
            <person name="Tao Q."/>
            <person name="Si-Ammour A."/>
            <person name="Harkins T."/>
            <person name="Lackey A."/>
            <person name="Perbost C."/>
            <person name="Taillon B."/>
            <person name="Stella A."/>
            <person name="Solovyev V."/>
            <person name="Fawcett J.A."/>
            <person name="Sterck L."/>
            <person name="Vandepoele K."/>
            <person name="Grando S.M."/>
            <person name="Toppo S."/>
            <person name="Moser C."/>
            <person name="Lanchbury J."/>
            <person name="Bogden R."/>
            <person name="Skolnick M."/>
            <person name="Sgaramella V."/>
            <person name="Bhatnagar S.K."/>
            <person name="Fontana P."/>
            <person name="Gutin A."/>
            <person name="Van de Peer Y."/>
            <person name="Salamini F."/>
            <person name="Viola R."/>
        </authorList>
    </citation>
    <scope>NUCLEOTIDE SEQUENCE</scope>
</reference>
<evidence type="ECO:0000313" key="2">
    <source>
        <dbReference type="EMBL" id="CAN73580.1"/>
    </source>
</evidence>